<keyword evidence="11" id="KW-1185">Reference proteome</keyword>
<dbReference type="InterPro" id="IPR000787">
    <property type="entry name" value="Peptidase_M29"/>
</dbReference>
<dbReference type="GO" id="GO:0004177">
    <property type="term" value="F:aminopeptidase activity"/>
    <property type="evidence" value="ECO:0007669"/>
    <property type="project" value="UniProtKB-KW"/>
</dbReference>
<comment type="cofactor">
    <cofactor evidence="1">
        <name>Co(2+)</name>
        <dbReference type="ChEBI" id="CHEBI:48828"/>
    </cofactor>
</comment>
<dbReference type="EC" id="3.4.11.-" evidence="10"/>
<comment type="cofactor">
    <cofactor evidence="3">
        <name>Zn(2+)</name>
        <dbReference type="ChEBI" id="CHEBI:29105"/>
    </cofactor>
</comment>
<evidence type="ECO:0000256" key="6">
    <source>
        <dbReference type="ARBA" id="ARBA00022670"/>
    </source>
</evidence>
<keyword evidence="8 10" id="KW-0378">Hydrolase</keyword>
<comment type="similarity">
    <text evidence="4">Belongs to the peptidase M29 family.</text>
</comment>
<keyword evidence="6" id="KW-0645">Protease</keyword>
<evidence type="ECO:0000256" key="5">
    <source>
        <dbReference type="ARBA" id="ARBA00022438"/>
    </source>
</evidence>
<evidence type="ECO:0000256" key="8">
    <source>
        <dbReference type="ARBA" id="ARBA00022801"/>
    </source>
</evidence>
<dbReference type="GO" id="GO:0046872">
    <property type="term" value="F:metal ion binding"/>
    <property type="evidence" value="ECO:0007669"/>
    <property type="project" value="UniProtKB-KW"/>
</dbReference>
<proteinExistence type="inferred from homology"/>
<dbReference type="RefSeq" id="WP_184742601.1">
    <property type="nucleotide sequence ID" value="NZ_JACHGJ010000001.1"/>
</dbReference>
<dbReference type="GO" id="GO:0008237">
    <property type="term" value="F:metallopeptidase activity"/>
    <property type="evidence" value="ECO:0007669"/>
    <property type="project" value="UniProtKB-KW"/>
</dbReference>
<evidence type="ECO:0000313" key="11">
    <source>
        <dbReference type="Proteomes" id="UP000587760"/>
    </source>
</evidence>
<organism evidence="10 11">
    <name type="scientific">Spirochaeta isovalerica</name>
    <dbReference type="NCBI Taxonomy" id="150"/>
    <lineage>
        <taxon>Bacteria</taxon>
        <taxon>Pseudomonadati</taxon>
        <taxon>Spirochaetota</taxon>
        <taxon>Spirochaetia</taxon>
        <taxon>Spirochaetales</taxon>
        <taxon>Spirochaetaceae</taxon>
        <taxon>Spirochaeta</taxon>
    </lineage>
</organism>
<evidence type="ECO:0000256" key="2">
    <source>
        <dbReference type="ARBA" id="ARBA00001946"/>
    </source>
</evidence>
<dbReference type="Proteomes" id="UP000587760">
    <property type="component" value="Unassembled WGS sequence"/>
</dbReference>
<dbReference type="GO" id="GO:0006508">
    <property type="term" value="P:proteolysis"/>
    <property type="evidence" value="ECO:0007669"/>
    <property type="project" value="UniProtKB-KW"/>
</dbReference>
<reference evidence="10 11" key="1">
    <citation type="submission" date="2020-08" db="EMBL/GenBank/DDBJ databases">
        <title>Genomic Encyclopedia of Type Strains, Phase IV (KMG-IV): sequencing the most valuable type-strain genomes for metagenomic binning, comparative biology and taxonomic classification.</title>
        <authorList>
            <person name="Goeker M."/>
        </authorList>
    </citation>
    <scope>NUCLEOTIDE SEQUENCE [LARGE SCALE GENOMIC DNA]</scope>
    <source>
        <strain evidence="10 11">DSM 2461</strain>
    </source>
</reference>
<dbReference type="EMBL" id="JACHGJ010000001">
    <property type="protein sequence ID" value="MBB6478604.1"/>
    <property type="molecule type" value="Genomic_DNA"/>
</dbReference>
<dbReference type="AlphaFoldDB" id="A0A841R0X4"/>
<sequence length="372" mass="42216">MTDPRIKTLAENLVNYSLKLKKGEKILINVNGPDAEPLVNQVIKEVYKVGALPFVNVENNRLHRTLLMDASEELLKEMARFDRYRMKDMDAFLGIGSVENSTETSDVPGDKMGLYMDKYYRPVHFEERITNTRWTVMRFPTNSMAQQANTSLEAFEDFYFKVCNLDYAKMSRAMDGLSALMDRTDKVRITGVGTDLTFSIKDIPSVKCDGDRNIPDGEVYTAPVRNSVNGVLTYNTPAIYQGFTYENIVLTFKDGKIIKAEGNDTERINKVFDADEGARYIGEFAIGVNPYIIKPMKNTLFDEKIMGSFHFTPGNCYDEAPNGNSSSIHWDLVCIQTEEYGGGEIWFDDVLIRKNGRFVIPELEALNPENLK</sequence>
<dbReference type="Gene3D" id="3.40.1830.10">
    <property type="entry name" value="Thermophilic metalloprotease (M29)"/>
    <property type="match status" value="1"/>
</dbReference>
<name>A0A841R0X4_9SPIO</name>
<evidence type="ECO:0000256" key="1">
    <source>
        <dbReference type="ARBA" id="ARBA00001941"/>
    </source>
</evidence>
<dbReference type="Pfam" id="PF02073">
    <property type="entry name" value="Peptidase_M29"/>
    <property type="match status" value="1"/>
</dbReference>
<dbReference type="PANTHER" id="PTHR34448">
    <property type="entry name" value="AMINOPEPTIDASE"/>
    <property type="match status" value="1"/>
</dbReference>
<protein>
    <submittedName>
        <fullName evidence="10">Aminopeptidase</fullName>
        <ecNumber evidence="10">3.4.11.-</ecNumber>
    </submittedName>
</protein>
<comment type="cofactor">
    <cofactor evidence="2">
        <name>Mg(2+)</name>
        <dbReference type="ChEBI" id="CHEBI:18420"/>
    </cofactor>
</comment>
<dbReference type="PANTHER" id="PTHR34448:SF1">
    <property type="entry name" value="BLL6088 PROTEIN"/>
    <property type="match status" value="1"/>
</dbReference>
<keyword evidence="5 10" id="KW-0031">Aminopeptidase</keyword>
<keyword evidence="7" id="KW-0479">Metal-binding</keyword>
<gene>
    <name evidence="10" type="ORF">HNR50_000237</name>
</gene>
<evidence type="ECO:0000256" key="3">
    <source>
        <dbReference type="ARBA" id="ARBA00001947"/>
    </source>
</evidence>
<evidence type="ECO:0000313" key="10">
    <source>
        <dbReference type="EMBL" id="MBB6478604.1"/>
    </source>
</evidence>
<comment type="caution">
    <text evidence="10">The sequence shown here is derived from an EMBL/GenBank/DDBJ whole genome shotgun (WGS) entry which is preliminary data.</text>
</comment>
<evidence type="ECO:0000256" key="4">
    <source>
        <dbReference type="ARBA" id="ARBA00008236"/>
    </source>
</evidence>
<keyword evidence="9" id="KW-0482">Metalloprotease</keyword>
<accession>A0A841R0X4</accession>
<evidence type="ECO:0000256" key="7">
    <source>
        <dbReference type="ARBA" id="ARBA00022723"/>
    </source>
</evidence>
<evidence type="ECO:0000256" key="9">
    <source>
        <dbReference type="ARBA" id="ARBA00023049"/>
    </source>
</evidence>
<dbReference type="SUPFAM" id="SSF144052">
    <property type="entry name" value="Thermophilic metalloprotease-like"/>
    <property type="match status" value="1"/>
</dbReference>
<dbReference type="InterPro" id="IPR052170">
    <property type="entry name" value="M29_Exopeptidase"/>
</dbReference>
<dbReference type="InterPro" id="IPR035097">
    <property type="entry name" value="M29_N-terminal"/>
</dbReference>